<dbReference type="Pfam" id="PF25944">
    <property type="entry name" value="Beta-barrel_RND"/>
    <property type="match status" value="1"/>
</dbReference>
<dbReference type="OrthoDB" id="9783047at2"/>
<reference evidence="12 13" key="1">
    <citation type="journal article" date="2011" name="J. Bacteriol.">
        <title>Complete genome sequences of the chemolithoautotrophic Oligotropha carboxidovorans strains OM4 and OM5.</title>
        <authorList>
            <person name="Volland S."/>
            <person name="Rachinger M."/>
            <person name="Strittmatter A."/>
            <person name="Daniel R."/>
            <person name="Gottschalk G."/>
            <person name="Meyer O."/>
        </authorList>
    </citation>
    <scope>NUCLEOTIDE SEQUENCE [LARGE SCALE GENOMIC DNA]</scope>
    <source>
        <strain evidence="13">ATCC 49405 / DSM 1227 / KCTC 32145 / OM5</strain>
    </source>
</reference>
<dbReference type="Gene3D" id="2.40.420.20">
    <property type="match status" value="1"/>
</dbReference>
<dbReference type="HOGENOM" id="CLU_018816_2_0_5"/>
<dbReference type="InterPro" id="IPR058627">
    <property type="entry name" value="MdtA-like_C"/>
</dbReference>
<evidence type="ECO:0000256" key="7">
    <source>
        <dbReference type="SAM" id="Phobius"/>
    </source>
</evidence>
<comment type="similarity">
    <text evidence="2">Belongs to the membrane fusion protein (MFP) (TC 8.A.1) family.</text>
</comment>
<proteinExistence type="inferred from homology"/>
<dbReference type="FunFam" id="2.40.30.170:FF:000006">
    <property type="entry name" value="Multidrug resistance protein MdtA"/>
    <property type="match status" value="1"/>
</dbReference>
<dbReference type="SUPFAM" id="SSF111369">
    <property type="entry name" value="HlyD-like secretion proteins"/>
    <property type="match status" value="1"/>
</dbReference>
<dbReference type="PATRIC" id="fig|504832.7.peg.1669"/>
<dbReference type="Pfam" id="PF25876">
    <property type="entry name" value="HH_MFP_RND"/>
    <property type="match status" value="1"/>
</dbReference>
<dbReference type="KEGG" id="ocg:OCA5_c15680"/>
<name>B6JHQ6_AFIC5</name>
<dbReference type="GO" id="GO:0015562">
    <property type="term" value="F:efflux transmembrane transporter activity"/>
    <property type="evidence" value="ECO:0007669"/>
    <property type="project" value="TreeGrafter"/>
</dbReference>
<feature type="domain" description="Multidrug resistance protein MdtA-like barrel-sandwich hybrid" evidence="9">
    <location>
        <begin position="68"/>
        <end position="208"/>
    </location>
</feature>
<evidence type="ECO:0000256" key="3">
    <source>
        <dbReference type="ARBA" id="ARBA00022448"/>
    </source>
</evidence>
<keyword evidence="7" id="KW-0812">Transmembrane</keyword>
<evidence type="ECO:0000259" key="8">
    <source>
        <dbReference type="Pfam" id="PF25876"/>
    </source>
</evidence>
<dbReference type="EMBL" id="CP002826">
    <property type="protein sequence ID" value="AEI06283.1"/>
    <property type="molecule type" value="Genomic_DNA"/>
</dbReference>
<dbReference type="Gene3D" id="1.10.287.470">
    <property type="entry name" value="Helix hairpin bin"/>
    <property type="match status" value="1"/>
</dbReference>
<dbReference type="NCBIfam" id="TIGR01730">
    <property type="entry name" value="RND_mfp"/>
    <property type="match status" value="1"/>
</dbReference>
<feature type="transmembrane region" description="Helical" evidence="7">
    <location>
        <begin position="12"/>
        <end position="29"/>
    </location>
</feature>
<dbReference type="KEGG" id="oca:OCAR_6486"/>
<dbReference type="Pfam" id="PF25917">
    <property type="entry name" value="BSH_RND"/>
    <property type="match status" value="1"/>
</dbReference>
<dbReference type="InterPro" id="IPR058625">
    <property type="entry name" value="MdtA-like_BSH"/>
</dbReference>
<evidence type="ECO:0000256" key="6">
    <source>
        <dbReference type="ARBA" id="ARBA00023136"/>
    </source>
</evidence>
<evidence type="ECO:0000256" key="1">
    <source>
        <dbReference type="ARBA" id="ARBA00004236"/>
    </source>
</evidence>
<dbReference type="GO" id="GO:1990281">
    <property type="term" value="C:efflux pump complex"/>
    <property type="evidence" value="ECO:0007669"/>
    <property type="project" value="TreeGrafter"/>
</dbReference>
<evidence type="ECO:0000313" key="12">
    <source>
        <dbReference type="EMBL" id="AEI06283.1"/>
    </source>
</evidence>
<keyword evidence="4" id="KW-1003">Cell membrane</keyword>
<dbReference type="Proteomes" id="UP000007730">
    <property type="component" value="Chromosome"/>
</dbReference>
<accession>B6JHQ6</accession>
<evidence type="ECO:0000256" key="5">
    <source>
        <dbReference type="ARBA" id="ARBA00022519"/>
    </source>
</evidence>
<evidence type="ECO:0000313" key="13">
    <source>
        <dbReference type="Proteomes" id="UP000007730"/>
    </source>
</evidence>
<dbReference type="eggNOG" id="COG0845">
    <property type="taxonomic scope" value="Bacteria"/>
</dbReference>
<gene>
    <name evidence="12" type="primary">mdtA1</name>
    <name evidence="12" type="ordered locus">OCA5_c15680</name>
</gene>
<dbReference type="Pfam" id="PF25967">
    <property type="entry name" value="RND-MFP_C"/>
    <property type="match status" value="1"/>
</dbReference>
<dbReference type="Gene3D" id="2.40.50.100">
    <property type="match status" value="1"/>
</dbReference>
<sequence>MSKSGMPRWGSSLIVLAIVGIVAVVWYRMDERKPHAGPPPAVPVTIAPVEKADFPVYLSGLGTVQGFNTVQVRTRVDGEITQIVFKEGQFVKEGDLLAQIDPRPFQAALDAAKAKKVQDEASLNNAHLDLARSTKLGEFATRQTVDTQRAQVAQLTAQIAGDQAAIDNAQTQLDYASIRAPIAGVTGIRMVDVGNIVTAAAQTAIVTIAQVEPISVIFTAPEQQLPAIANAMKGGALKVEAYTSDGRKKLSDGVLALINNQVDSTSGTIRLKATFDNKDHALWPGLSVSTRLLVETAKDATVVPEEAVQHGTDGLFVFAVGEGNKAVVKPIKVRVSGGGRSLVEEGVSPGEQVVTRGQYRVQAGSLLAARVASGDTEPKAD</sequence>
<dbReference type="InterPro" id="IPR058624">
    <property type="entry name" value="MdtA-like_HH"/>
</dbReference>
<dbReference type="PANTHER" id="PTHR30469">
    <property type="entry name" value="MULTIDRUG RESISTANCE PROTEIN MDTA"/>
    <property type="match status" value="1"/>
</dbReference>
<keyword evidence="3" id="KW-0813">Transport</keyword>
<evidence type="ECO:0000256" key="2">
    <source>
        <dbReference type="ARBA" id="ARBA00009477"/>
    </source>
</evidence>
<evidence type="ECO:0000259" key="11">
    <source>
        <dbReference type="Pfam" id="PF25967"/>
    </source>
</evidence>
<protein>
    <submittedName>
        <fullName evidence="12">Multidrug resistance protein MdtA</fullName>
    </submittedName>
</protein>
<keyword evidence="6 7" id="KW-0472">Membrane</keyword>
<keyword evidence="7" id="KW-1133">Transmembrane helix</keyword>
<dbReference type="InterPro" id="IPR058626">
    <property type="entry name" value="MdtA-like_b-barrel"/>
</dbReference>
<organism evidence="12 13">
    <name type="scientific">Afipia carboxidovorans (strain ATCC 49405 / DSM 1227 / KCTC 32145 / OM5)</name>
    <name type="common">Oligotropha carboxidovorans</name>
    <dbReference type="NCBI Taxonomy" id="504832"/>
    <lineage>
        <taxon>Bacteria</taxon>
        <taxon>Pseudomonadati</taxon>
        <taxon>Pseudomonadota</taxon>
        <taxon>Alphaproteobacteria</taxon>
        <taxon>Hyphomicrobiales</taxon>
        <taxon>Nitrobacteraceae</taxon>
        <taxon>Afipia</taxon>
    </lineage>
</organism>
<dbReference type="AlphaFoldDB" id="B6JHQ6"/>
<feature type="domain" description="Multidrug resistance protein MdtA-like C-terminal permuted SH3" evidence="11">
    <location>
        <begin position="299"/>
        <end position="357"/>
    </location>
</feature>
<dbReference type="RefSeq" id="WP_012563625.1">
    <property type="nucleotide sequence ID" value="NC_011386.1"/>
</dbReference>
<dbReference type="PANTHER" id="PTHR30469:SF36">
    <property type="entry name" value="BLL3903 PROTEIN"/>
    <property type="match status" value="1"/>
</dbReference>
<feature type="domain" description="Multidrug resistance protein MdtA-like alpha-helical hairpin" evidence="8">
    <location>
        <begin position="109"/>
        <end position="176"/>
    </location>
</feature>
<dbReference type="Gene3D" id="2.40.30.170">
    <property type="match status" value="1"/>
</dbReference>
<evidence type="ECO:0000259" key="9">
    <source>
        <dbReference type="Pfam" id="PF25917"/>
    </source>
</evidence>
<comment type="subcellular location">
    <subcellularLocation>
        <location evidence="1">Cell membrane</location>
    </subcellularLocation>
</comment>
<dbReference type="InterPro" id="IPR006143">
    <property type="entry name" value="RND_pump_MFP"/>
</dbReference>
<keyword evidence="13" id="KW-1185">Reference proteome</keyword>
<evidence type="ECO:0000256" key="4">
    <source>
        <dbReference type="ARBA" id="ARBA00022475"/>
    </source>
</evidence>
<feature type="domain" description="Multidrug resistance protein MdtA-like beta-barrel" evidence="10">
    <location>
        <begin position="213"/>
        <end position="295"/>
    </location>
</feature>
<evidence type="ECO:0000259" key="10">
    <source>
        <dbReference type="Pfam" id="PF25944"/>
    </source>
</evidence>
<keyword evidence="5" id="KW-0997">Cell inner membrane</keyword>
<dbReference type="STRING" id="504832.OCA5_c15680"/>